<dbReference type="PANTHER" id="PTHR46566:SF5">
    <property type="entry name" value="1-PHOSPHOFRUCTOKINASE"/>
    <property type="match status" value="1"/>
</dbReference>
<evidence type="ECO:0000259" key="9">
    <source>
        <dbReference type="Pfam" id="PF00294"/>
    </source>
</evidence>
<sequence>MIVSVTMNPSVDISYKLEDFKLNDVNRVSNVMKTAGGKGLNVARVIHLLHSPVVATGILGGTIGSFIENQLNQDGIDHDFLKTDQESRNCIAILHEGNQTEILEAGPQFSRNEGDDFLNHYQQLLEKAEVVTISGSLPKGLDASIYCEMIRLAETKQIPVILDCSGGVLKDVLQFQEARPFAIKPNIDELNQLLDTKITGEDQLKKALEHPLFARIQWLVVSMGAQGAFVKHNREHFLVKIPRINVVNPVGSGDSVVAGLAVSILQKKSREDLMKTAMTAGVLNTMESQTGFVNSEKFDQIFNEIEICKVD</sequence>
<dbReference type="InterPro" id="IPR029056">
    <property type="entry name" value="Ribokinase-like"/>
</dbReference>
<evidence type="ECO:0000256" key="7">
    <source>
        <dbReference type="NCBIfam" id="TIGR01231"/>
    </source>
</evidence>
<dbReference type="GO" id="GO:0009024">
    <property type="term" value="F:tagatose-6-phosphate kinase activity"/>
    <property type="evidence" value="ECO:0007669"/>
    <property type="project" value="UniProtKB-UniRule"/>
</dbReference>
<dbReference type="EMBL" id="MTLA01000189">
    <property type="protein sequence ID" value="OOP67515.1"/>
    <property type="molecule type" value="Genomic_DNA"/>
</dbReference>
<comment type="similarity">
    <text evidence="1">Belongs to the carbohydrate kinase pfkB family.</text>
</comment>
<organism evidence="10 11">
    <name type="scientific">Heyndrickxia oleronia</name>
    <dbReference type="NCBI Taxonomy" id="38875"/>
    <lineage>
        <taxon>Bacteria</taxon>
        <taxon>Bacillati</taxon>
        <taxon>Bacillota</taxon>
        <taxon>Bacilli</taxon>
        <taxon>Bacillales</taxon>
        <taxon>Bacillaceae</taxon>
        <taxon>Heyndrickxia</taxon>
    </lineage>
</organism>
<dbReference type="Pfam" id="PF00294">
    <property type="entry name" value="PfkB"/>
    <property type="match status" value="1"/>
</dbReference>
<dbReference type="GO" id="GO:0044281">
    <property type="term" value="P:small molecule metabolic process"/>
    <property type="evidence" value="ECO:0007669"/>
    <property type="project" value="UniProtKB-ARBA"/>
</dbReference>
<dbReference type="NCBIfam" id="TIGR03168">
    <property type="entry name" value="1-PFK"/>
    <property type="match status" value="1"/>
</dbReference>
<keyword evidence="5 10" id="KW-0418">Kinase</keyword>
<proteinExistence type="inferred from homology"/>
<dbReference type="UniPathway" id="UPA00704">
    <property type="reaction ID" value="UER00715"/>
</dbReference>
<evidence type="ECO:0000256" key="5">
    <source>
        <dbReference type="ARBA" id="ARBA00022777"/>
    </source>
</evidence>
<gene>
    <name evidence="10" type="ORF">BWZ43_15345</name>
</gene>
<evidence type="ECO:0000256" key="6">
    <source>
        <dbReference type="ARBA" id="ARBA00022840"/>
    </source>
</evidence>
<feature type="domain" description="Carbohydrate kinase PfkB" evidence="9">
    <location>
        <begin position="6"/>
        <end position="292"/>
    </location>
</feature>
<dbReference type="FunFam" id="3.40.1190.20:FF:000001">
    <property type="entry name" value="Phosphofructokinase"/>
    <property type="match status" value="1"/>
</dbReference>
<evidence type="ECO:0000256" key="2">
    <source>
        <dbReference type="ARBA" id="ARBA00022679"/>
    </source>
</evidence>
<comment type="caution">
    <text evidence="10">The sequence shown here is derived from an EMBL/GenBank/DDBJ whole genome shotgun (WGS) entry which is preliminary data.</text>
</comment>
<evidence type="ECO:0000256" key="3">
    <source>
        <dbReference type="ARBA" id="ARBA00022736"/>
    </source>
</evidence>
<comment type="catalytic activity">
    <reaction evidence="8">
        <text>D-tagatofuranose 6-phosphate + ATP = D-tagatofuranose 1,6-bisphosphate + ADP + H(+)</text>
        <dbReference type="Rhea" id="RHEA:12420"/>
        <dbReference type="ChEBI" id="CHEBI:15378"/>
        <dbReference type="ChEBI" id="CHEBI:30616"/>
        <dbReference type="ChEBI" id="CHEBI:58694"/>
        <dbReference type="ChEBI" id="CHEBI:58695"/>
        <dbReference type="ChEBI" id="CHEBI:456216"/>
        <dbReference type="EC" id="2.7.1.144"/>
    </reaction>
</comment>
<keyword evidence="6 8" id="KW-0067">ATP-binding</keyword>
<keyword evidence="11" id="KW-1185">Reference proteome</keyword>
<dbReference type="InterPro" id="IPR005926">
    <property type="entry name" value="LacC"/>
</dbReference>
<dbReference type="GO" id="GO:0019512">
    <property type="term" value="P:lactose catabolic process via tagatose-6-phosphate"/>
    <property type="evidence" value="ECO:0007669"/>
    <property type="project" value="InterPro"/>
</dbReference>
<evidence type="ECO:0000313" key="10">
    <source>
        <dbReference type="EMBL" id="OOP67515.1"/>
    </source>
</evidence>
<dbReference type="InterPro" id="IPR011611">
    <property type="entry name" value="PfkB_dom"/>
</dbReference>
<dbReference type="CDD" id="cd01164">
    <property type="entry name" value="FruK_PfkB_like"/>
    <property type="match status" value="1"/>
</dbReference>
<dbReference type="GO" id="GO:0008443">
    <property type="term" value="F:phosphofructokinase activity"/>
    <property type="evidence" value="ECO:0007669"/>
    <property type="project" value="TreeGrafter"/>
</dbReference>
<keyword evidence="2 8" id="KW-0808">Transferase</keyword>
<evidence type="ECO:0000256" key="1">
    <source>
        <dbReference type="ARBA" id="ARBA00005380"/>
    </source>
</evidence>
<accession>A0A8E2I7M1</accession>
<reference evidence="10 11" key="1">
    <citation type="submission" date="2017-01" db="EMBL/GenBank/DDBJ databases">
        <title>Draft genome sequence of Bacillus oleronius.</title>
        <authorList>
            <person name="Allam M."/>
        </authorList>
    </citation>
    <scope>NUCLEOTIDE SEQUENCE [LARGE SCALE GENOMIC DNA]</scope>
    <source>
        <strain evidence="10 11">DSM 9356</strain>
    </source>
</reference>
<comment type="similarity">
    <text evidence="8">Belongs to the carbohydrate kinase PfkB family. LacC subfamily.</text>
</comment>
<dbReference type="InterPro" id="IPR017583">
    <property type="entry name" value="Tagatose/fructose_Pkinase"/>
</dbReference>
<dbReference type="NCBIfam" id="TIGR01231">
    <property type="entry name" value="lacC"/>
    <property type="match status" value="1"/>
</dbReference>
<dbReference type="GO" id="GO:2001059">
    <property type="term" value="P:D-tagatose 6-phosphate catabolic process"/>
    <property type="evidence" value="ECO:0007669"/>
    <property type="project" value="UniProtKB-UniPathway"/>
</dbReference>
<dbReference type="PIRSF" id="PIRSF000535">
    <property type="entry name" value="1PFK/6PFK/LacC"/>
    <property type="match status" value="1"/>
</dbReference>
<dbReference type="PROSITE" id="PS00584">
    <property type="entry name" value="PFKB_KINASES_2"/>
    <property type="match status" value="1"/>
</dbReference>
<name>A0A8E2I7M1_9BACI</name>
<keyword evidence="4 8" id="KW-0547">Nucleotide-binding</keyword>
<evidence type="ECO:0000313" key="11">
    <source>
        <dbReference type="Proteomes" id="UP000189761"/>
    </source>
</evidence>
<dbReference type="AlphaFoldDB" id="A0A8E2I7M1"/>
<keyword evidence="3 8" id="KW-0423">Lactose metabolism</keyword>
<dbReference type="PANTHER" id="PTHR46566">
    <property type="entry name" value="1-PHOSPHOFRUCTOKINASE-RELATED"/>
    <property type="match status" value="1"/>
</dbReference>
<dbReference type="Gene3D" id="3.40.1190.20">
    <property type="match status" value="1"/>
</dbReference>
<dbReference type="GO" id="GO:0005829">
    <property type="term" value="C:cytosol"/>
    <property type="evidence" value="ECO:0007669"/>
    <property type="project" value="TreeGrafter"/>
</dbReference>
<dbReference type="SUPFAM" id="SSF53613">
    <property type="entry name" value="Ribokinase-like"/>
    <property type="match status" value="1"/>
</dbReference>
<evidence type="ECO:0000256" key="8">
    <source>
        <dbReference type="PIRNR" id="PIRNR000535"/>
    </source>
</evidence>
<dbReference type="EC" id="2.7.1.144" evidence="7 8"/>
<protein>
    <recommendedName>
        <fullName evidence="7 8">Tagatose-6-phosphate kinase</fullName>
        <ecNumber evidence="7 8">2.7.1.144</ecNumber>
    </recommendedName>
</protein>
<dbReference type="Proteomes" id="UP000189761">
    <property type="component" value="Unassembled WGS sequence"/>
</dbReference>
<dbReference type="InterPro" id="IPR002173">
    <property type="entry name" value="Carboh/pur_kinase_PfkB_CS"/>
</dbReference>
<evidence type="ECO:0000256" key="4">
    <source>
        <dbReference type="ARBA" id="ARBA00022741"/>
    </source>
</evidence>
<dbReference type="RefSeq" id="WP_078110622.1">
    <property type="nucleotide sequence ID" value="NZ_CP065424.1"/>
</dbReference>
<dbReference type="GO" id="GO:0005524">
    <property type="term" value="F:ATP binding"/>
    <property type="evidence" value="ECO:0007669"/>
    <property type="project" value="UniProtKB-KW"/>
</dbReference>
<comment type="pathway">
    <text evidence="8">Carbohydrate metabolism; D-tagatose 6-phosphate degradation; D-glyceraldehyde 3-phosphate and glycerone phosphate from D-tagatose 6-phosphate: step 1/2.</text>
</comment>